<accession>A0AAD9NXR2</accession>
<dbReference type="AlphaFoldDB" id="A0AAD9NXR2"/>
<keyword evidence="2" id="KW-1185">Reference proteome</keyword>
<name>A0AAD9NXR2_RIDPI</name>
<dbReference type="EMBL" id="JAODUO010000264">
    <property type="protein sequence ID" value="KAK2184441.1"/>
    <property type="molecule type" value="Genomic_DNA"/>
</dbReference>
<proteinExistence type="predicted"/>
<evidence type="ECO:0000313" key="2">
    <source>
        <dbReference type="Proteomes" id="UP001209878"/>
    </source>
</evidence>
<comment type="caution">
    <text evidence="1">The sequence shown here is derived from an EMBL/GenBank/DDBJ whole genome shotgun (WGS) entry which is preliminary data.</text>
</comment>
<sequence length="33" mass="4071">MICHFQREFLLIWVFQRSTVQSPMRVMIILFLS</sequence>
<protein>
    <submittedName>
        <fullName evidence="1">Uncharacterized protein</fullName>
    </submittedName>
</protein>
<reference evidence="1" key="1">
    <citation type="journal article" date="2023" name="Mol. Biol. Evol.">
        <title>Third-Generation Sequencing Reveals the Adaptive Role of the Epigenome in Three Deep-Sea Polychaetes.</title>
        <authorList>
            <person name="Perez M."/>
            <person name="Aroh O."/>
            <person name="Sun Y."/>
            <person name="Lan Y."/>
            <person name="Juniper S.K."/>
            <person name="Young C.R."/>
            <person name="Angers B."/>
            <person name="Qian P.Y."/>
        </authorList>
    </citation>
    <scope>NUCLEOTIDE SEQUENCE</scope>
    <source>
        <strain evidence="1">R07B-5</strain>
    </source>
</reference>
<organism evidence="1 2">
    <name type="scientific">Ridgeia piscesae</name>
    <name type="common">Tubeworm</name>
    <dbReference type="NCBI Taxonomy" id="27915"/>
    <lineage>
        <taxon>Eukaryota</taxon>
        <taxon>Metazoa</taxon>
        <taxon>Spiralia</taxon>
        <taxon>Lophotrochozoa</taxon>
        <taxon>Annelida</taxon>
        <taxon>Polychaeta</taxon>
        <taxon>Sedentaria</taxon>
        <taxon>Canalipalpata</taxon>
        <taxon>Sabellida</taxon>
        <taxon>Siboglinidae</taxon>
        <taxon>Ridgeia</taxon>
    </lineage>
</organism>
<evidence type="ECO:0000313" key="1">
    <source>
        <dbReference type="EMBL" id="KAK2184441.1"/>
    </source>
</evidence>
<dbReference type="Proteomes" id="UP001209878">
    <property type="component" value="Unassembled WGS sequence"/>
</dbReference>
<gene>
    <name evidence="1" type="ORF">NP493_265g00001</name>
</gene>